<evidence type="ECO:0000256" key="5">
    <source>
        <dbReference type="ARBA" id="ARBA00022833"/>
    </source>
</evidence>
<feature type="domain" description="Metallo-beta-lactamase" evidence="6">
    <location>
        <begin position="16"/>
        <end position="247"/>
    </location>
</feature>
<dbReference type="GO" id="GO:0016787">
    <property type="term" value="F:hydrolase activity"/>
    <property type="evidence" value="ECO:0007669"/>
    <property type="project" value="UniProtKB-KW"/>
</dbReference>
<comment type="cofactor">
    <cofactor evidence="1">
        <name>Zn(2+)</name>
        <dbReference type="ChEBI" id="CHEBI:29105"/>
    </cofactor>
</comment>
<dbReference type="PANTHER" id="PTHR42978">
    <property type="entry name" value="QUORUM-QUENCHING LACTONASE YTNP-RELATED-RELATED"/>
    <property type="match status" value="1"/>
</dbReference>
<sequence>MRIHHLNCGSMGMGMVDHCLLVETRTSLVLVDTGFGLDCVRNPGRMVGPNRFFLGVRPVEHETAYRQIQALGYDPADVGHILLTHLDLDHAGGLADFPDAVVHVHGPEFRAATAGRTLSERLRYRAVQWAHGPKWMVNEIDGGEDWFGFRAVRDLPGLPPEILVIPLPGHTRGHAGVAVDTGNGWLLHAGDAFYLSSEIDPAGPRTPPLWRVYEAGAIVGPAYRENRRRLVELNRMHGGEMTIFCSHDPEAFARLSGASAPPVR</sequence>
<dbReference type="Gene3D" id="3.60.15.10">
    <property type="entry name" value="Ribonuclease Z/Hydroxyacylglutathione hydrolase-like"/>
    <property type="match status" value="1"/>
</dbReference>
<dbReference type="Proteomes" id="UP000076512">
    <property type="component" value="Unassembled WGS sequence"/>
</dbReference>
<dbReference type="STRING" id="455432.AWN90_24025"/>
<dbReference type="CDD" id="cd07742">
    <property type="entry name" value="metallo-hydrolase-like_MBL-fold"/>
    <property type="match status" value="1"/>
</dbReference>
<dbReference type="InterPro" id="IPR051013">
    <property type="entry name" value="MBL_superfamily_lactonases"/>
</dbReference>
<evidence type="ECO:0000256" key="2">
    <source>
        <dbReference type="ARBA" id="ARBA00007749"/>
    </source>
</evidence>
<evidence type="ECO:0000259" key="6">
    <source>
        <dbReference type="SMART" id="SM00849"/>
    </source>
</evidence>
<dbReference type="Pfam" id="PF00753">
    <property type="entry name" value="Lactamase_B"/>
    <property type="match status" value="1"/>
</dbReference>
<dbReference type="PANTHER" id="PTHR42978:SF7">
    <property type="entry name" value="METALLO-HYDROLASE RV2300C-RELATED"/>
    <property type="match status" value="1"/>
</dbReference>
<comment type="caution">
    <text evidence="7">The sequence shown here is derived from an EMBL/GenBank/DDBJ whole genome shotgun (WGS) entry which is preliminary data.</text>
</comment>
<protein>
    <submittedName>
        <fullName evidence="7">MBL fold metallo-hydrolase</fullName>
    </submittedName>
</protein>
<dbReference type="EMBL" id="LWGR01000004">
    <property type="protein sequence ID" value="KZM75212.1"/>
    <property type="molecule type" value="Genomic_DNA"/>
</dbReference>
<evidence type="ECO:0000256" key="3">
    <source>
        <dbReference type="ARBA" id="ARBA00022723"/>
    </source>
</evidence>
<dbReference type="OrthoDB" id="3196337at2"/>
<comment type="similarity">
    <text evidence="2">Belongs to the metallo-beta-lactamase superfamily.</text>
</comment>
<evidence type="ECO:0000313" key="7">
    <source>
        <dbReference type="EMBL" id="KZM75212.1"/>
    </source>
</evidence>
<reference evidence="7 8" key="1">
    <citation type="submission" date="2016-04" db="EMBL/GenBank/DDBJ databases">
        <authorList>
            <person name="Evans L.H."/>
            <person name="Alamgir A."/>
            <person name="Owens N."/>
            <person name="Weber N.D."/>
            <person name="Virtaneva K."/>
            <person name="Barbian K."/>
            <person name="Babar A."/>
            <person name="Rosenke K."/>
        </authorList>
    </citation>
    <scope>NUCLEOTIDE SEQUENCE [LARGE SCALE GENOMIC DNA]</scope>
    <source>
        <strain evidence="7 8">IFM 0406</strain>
    </source>
</reference>
<keyword evidence="8" id="KW-1185">Reference proteome</keyword>
<organism evidence="7 8">
    <name type="scientific">Nocardia terpenica</name>
    <dbReference type="NCBI Taxonomy" id="455432"/>
    <lineage>
        <taxon>Bacteria</taxon>
        <taxon>Bacillati</taxon>
        <taxon>Actinomycetota</taxon>
        <taxon>Actinomycetes</taxon>
        <taxon>Mycobacteriales</taxon>
        <taxon>Nocardiaceae</taxon>
        <taxon>Nocardia</taxon>
    </lineage>
</organism>
<dbReference type="SMART" id="SM00849">
    <property type="entry name" value="Lactamase_B"/>
    <property type="match status" value="1"/>
</dbReference>
<dbReference type="InterPro" id="IPR036866">
    <property type="entry name" value="RibonucZ/Hydroxyglut_hydro"/>
</dbReference>
<dbReference type="AlphaFoldDB" id="A0A164P796"/>
<evidence type="ECO:0000256" key="4">
    <source>
        <dbReference type="ARBA" id="ARBA00022801"/>
    </source>
</evidence>
<evidence type="ECO:0000256" key="1">
    <source>
        <dbReference type="ARBA" id="ARBA00001947"/>
    </source>
</evidence>
<keyword evidence="4 7" id="KW-0378">Hydrolase</keyword>
<keyword evidence="3" id="KW-0479">Metal-binding</keyword>
<dbReference type="InterPro" id="IPR001279">
    <property type="entry name" value="Metallo-B-lactamas"/>
</dbReference>
<dbReference type="SUPFAM" id="SSF56281">
    <property type="entry name" value="Metallo-hydrolase/oxidoreductase"/>
    <property type="match status" value="1"/>
</dbReference>
<gene>
    <name evidence="7" type="ORF">AWN90_24025</name>
</gene>
<evidence type="ECO:0000313" key="8">
    <source>
        <dbReference type="Proteomes" id="UP000076512"/>
    </source>
</evidence>
<dbReference type="GO" id="GO:0046872">
    <property type="term" value="F:metal ion binding"/>
    <property type="evidence" value="ECO:0007669"/>
    <property type="project" value="UniProtKB-KW"/>
</dbReference>
<proteinExistence type="inferred from homology"/>
<accession>A0A164P796</accession>
<name>A0A164P796_9NOCA</name>
<keyword evidence="5" id="KW-0862">Zinc</keyword>